<dbReference type="EMBL" id="BKCP01010515">
    <property type="protein sequence ID" value="GER53273.1"/>
    <property type="molecule type" value="Genomic_DNA"/>
</dbReference>
<accession>A0A5A7R678</accession>
<evidence type="ECO:0000313" key="3">
    <source>
        <dbReference type="Proteomes" id="UP000325081"/>
    </source>
</evidence>
<reference evidence="3" key="1">
    <citation type="journal article" date="2019" name="Curr. Biol.">
        <title>Genome Sequence of Striga asiatica Provides Insight into the Evolution of Plant Parasitism.</title>
        <authorList>
            <person name="Yoshida S."/>
            <person name="Kim S."/>
            <person name="Wafula E.K."/>
            <person name="Tanskanen J."/>
            <person name="Kim Y.M."/>
            <person name="Honaas L."/>
            <person name="Yang Z."/>
            <person name="Spallek T."/>
            <person name="Conn C.E."/>
            <person name="Ichihashi Y."/>
            <person name="Cheong K."/>
            <person name="Cui S."/>
            <person name="Der J.P."/>
            <person name="Gundlach H."/>
            <person name="Jiao Y."/>
            <person name="Hori C."/>
            <person name="Ishida J.K."/>
            <person name="Kasahara H."/>
            <person name="Kiba T."/>
            <person name="Kim M.S."/>
            <person name="Koo N."/>
            <person name="Laohavisit A."/>
            <person name="Lee Y.H."/>
            <person name="Lumba S."/>
            <person name="McCourt P."/>
            <person name="Mortimer J.C."/>
            <person name="Mutuku J.M."/>
            <person name="Nomura T."/>
            <person name="Sasaki-Sekimoto Y."/>
            <person name="Seto Y."/>
            <person name="Wang Y."/>
            <person name="Wakatake T."/>
            <person name="Sakakibara H."/>
            <person name="Demura T."/>
            <person name="Yamaguchi S."/>
            <person name="Yoneyama K."/>
            <person name="Manabe R.I."/>
            <person name="Nelson D.C."/>
            <person name="Schulman A.H."/>
            <person name="Timko M.P."/>
            <person name="dePamphilis C.W."/>
            <person name="Choi D."/>
            <person name="Shirasu K."/>
        </authorList>
    </citation>
    <scope>NUCLEOTIDE SEQUENCE [LARGE SCALE GENOMIC DNA]</scope>
    <source>
        <strain evidence="3">cv. UVA1</strain>
    </source>
</reference>
<dbReference type="Proteomes" id="UP000325081">
    <property type="component" value="Unassembled WGS sequence"/>
</dbReference>
<dbReference type="AlphaFoldDB" id="A0A5A7R678"/>
<keyword evidence="2" id="KW-0808">Transferase</keyword>
<feature type="region of interest" description="Disordered" evidence="1">
    <location>
        <begin position="73"/>
        <end position="99"/>
    </location>
</feature>
<protein>
    <submittedName>
        <fullName evidence="2">Aspartyl/glutamyl-tRNA(Asn/Gln) amidotransferasesubunit B</fullName>
    </submittedName>
</protein>
<sequence>MVADCRLKYSEQPISRAACGGDTRRRKCGEGQKTADEKEEKLRYPYLPDLCPIVPSQHVKSVFQVPQPWLSPRRIKAPREAYERAENNDEKGKKKKKRV</sequence>
<feature type="compositionally biased region" description="Basic and acidic residues" evidence="1">
    <location>
        <begin position="77"/>
        <end position="92"/>
    </location>
</feature>
<name>A0A5A7R678_STRAF</name>
<evidence type="ECO:0000313" key="2">
    <source>
        <dbReference type="EMBL" id="GER53273.1"/>
    </source>
</evidence>
<proteinExistence type="predicted"/>
<gene>
    <name evidence="2" type="ORF">STAS_30785</name>
</gene>
<comment type="caution">
    <text evidence="2">The sequence shown here is derived from an EMBL/GenBank/DDBJ whole genome shotgun (WGS) entry which is preliminary data.</text>
</comment>
<keyword evidence="3" id="KW-1185">Reference proteome</keyword>
<evidence type="ECO:0000256" key="1">
    <source>
        <dbReference type="SAM" id="MobiDB-lite"/>
    </source>
</evidence>
<organism evidence="2 3">
    <name type="scientific">Striga asiatica</name>
    <name type="common">Asiatic witchweed</name>
    <name type="synonym">Buchnera asiatica</name>
    <dbReference type="NCBI Taxonomy" id="4170"/>
    <lineage>
        <taxon>Eukaryota</taxon>
        <taxon>Viridiplantae</taxon>
        <taxon>Streptophyta</taxon>
        <taxon>Embryophyta</taxon>
        <taxon>Tracheophyta</taxon>
        <taxon>Spermatophyta</taxon>
        <taxon>Magnoliopsida</taxon>
        <taxon>eudicotyledons</taxon>
        <taxon>Gunneridae</taxon>
        <taxon>Pentapetalae</taxon>
        <taxon>asterids</taxon>
        <taxon>lamiids</taxon>
        <taxon>Lamiales</taxon>
        <taxon>Orobanchaceae</taxon>
        <taxon>Buchnereae</taxon>
        <taxon>Striga</taxon>
    </lineage>
</organism>
<dbReference type="GO" id="GO:0016740">
    <property type="term" value="F:transferase activity"/>
    <property type="evidence" value="ECO:0007669"/>
    <property type="project" value="UniProtKB-KW"/>
</dbReference>